<keyword evidence="2" id="KW-1185">Reference proteome</keyword>
<evidence type="ECO:0000313" key="1">
    <source>
        <dbReference type="EMBL" id="KAI3351119.1"/>
    </source>
</evidence>
<organism evidence="1 2">
    <name type="scientific">Scortum barcoo</name>
    <name type="common">barcoo grunter</name>
    <dbReference type="NCBI Taxonomy" id="214431"/>
    <lineage>
        <taxon>Eukaryota</taxon>
        <taxon>Metazoa</taxon>
        <taxon>Chordata</taxon>
        <taxon>Craniata</taxon>
        <taxon>Vertebrata</taxon>
        <taxon>Euteleostomi</taxon>
        <taxon>Actinopterygii</taxon>
        <taxon>Neopterygii</taxon>
        <taxon>Teleostei</taxon>
        <taxon>Neoteleostei</taxon>
        <taxon>Acanthomorphata</taxon>
        <taxon>Eupercaria</taxon>
        <taxon>Centrarchiformes</taxon>
        <taxon>Terapontoidei</taxon>
        <taxon>Terapontidae</taxon>
        <taxon>Scortum</taxon>
    </lineage>
</organism>
<protein>
    <submittedName>
        <fullName evidence="1">Uncharacterized protein</fullName>
    </submittedName>
</protein>
<dbReference type="Proteomes" id="UP000831701">
    <property type="component" value="Chromosome 24"/>
</dbReference>
<reference evidence="1" key="1">
    <citation type="submission" date="2022-04" db="EMBL/GenBank/DDBJ databases">
        <title>Jade perch genome.</title>
        <authorList>
            <person name="Chao B."/>
        </authorList>
    </citation>
    <scope>NUCLEOTIDE SEQUENCE</scope>
    <source>
        <strain evidence="1">CB-2022</strain>
    </source>
</reference>
<proteinExistence type="predicted"/>
<evidence type="ECO:0000313" key="2">
    <source>
        <dbReference type="Proteomes" id="UP000831701"/>
    </source>
</evidence>
<sequence length="379" mass="42218">MEVKVDKNISSLTILRTIQEDEGMYLCGVTDWIQITWSGNYLSLEGNSFWSQEAKIVVFLLCAALAIIPVIAFLIYNPVKKNKSDCYTAVDDQKSHQVRTLKRDEDRQIYSAVLFVMMKTDSGAISDAKAAERERIYAAVKAFGLDHLNKTPRITAKQGKGSFLLHIEKTERSDTGVYYCIKVDRLDMTFLNGAFLRIKGSEPDITTIVQNFPSDPVRPGDSVTLQCSVLSDYENKTCPGQHSVYWFRAGSDGAHPTLIYVQRNNSDQCEKSPEAHSPQKCVYNFSKNVSSSDAGTYHCAVATCGEILFGDGTKLDIQAAASLRTNVAAASSDQRSQQRDEHSLVYSAPNFTKKKTVKVERRNVKTAEGETVYSDVRVL</sequence>
<dbReference type="EMBL" id="CM041554">
    <property type="protein sequence ID" value="KAI3351119.1"/>
    <property type="molecule type" value="Genomic_DNA"/>
</dbReference>
<accession>A0ACB8V6I4</accession>
<comment type="caution">
    <text evidence="1">The sequence shown here is derived from an EMBL/GenBank/DDBJ whole genome shotgun (WGS) entry which is preliminary data.</text>
</comment>
<gene>
    <name evidence="1" type="ORF">L3Q82_005684</name>
</gene>
<name>A0ACB8V6I4_9TELE</name>